<reference evidence="5" key="1">
    <citation type="submission" date="2015-02" db="EMBL/GenBank/DDBJ databases">
        <title>Description and complete genome sequence of the first cultured representative of the subdivision 5 of the Verrucomicrobia phylum.</title>
        <authorList>
            <person name="Spring S."/>
            <person name="Bunk B."/>
            <person name="Sproer C."/>
            <person name="Klenk H.-P."/>
        </authorList>
    </citation>
    <scope>NUCLEOTIDE SEQUENCE [LARGE SCALE GENOMIC DNA]</scope>
    <source>
        <strain evidence="5">L21-Fru-AB</strain>
    </source>
</reference>
<dbReference type="RefSeq" id="WP_144413771.1">
    <property type="nucleotide sequence ID" value="NZ_CP010904.1"/>
</dbReference>
<reference evidence="4 5" key="2">
    <citation type="journal article" date="2016" name="ISME J.">
        <title>Characterization of the first cultured representative of Verrucomicrobia subdivision 5 indicates the proposal of a novel phylum.</title>
        <authorList>
            <person name="Spring S."/>
            <person name="Bunk B."/>
            <person name="Sproer C."/>
            <person name="Schumann P."/>
            <person name="Rohde M."/>
            <person name="Tindall B.J."/>
            <person name="Klenk H.P."/>
        </authorList>
    </citation>
    <scope>NUCLEOTIDE SEQUENCE [LARGE SCALE GENOMIC DNA]</scope>
    <source>
        <strain evidence="4 5">L21-Fru-AB</strain>
    </source>
</reference>
<evidence type="ECO:0000256" key="1">
    <source>
        <dbReference type="ARBA" id="ARBA00022801"/>
    </source>
</evidence>
<keyword evidence="2" id="KW-0732">Signal</keyword>
<keyword evidence="5" id="KW-1185">Reference proteome</keyword>
<dbReference type="Pfam" id="PF02129">
    <property type="entry name" value="Peptidase_S15"/>
    <property type="match status" value="1"/>
</dbReference>
<evidence type="ECO:0000256" key="2">
    <source>
        <dbReference type="SAM" id="SignalP"/>
    </source>
</evidence>
<dbReference type="InterPro" id="IPR050261">
    <property type="entry name" value="FrsA_esterase"/>
</dbReference>
<feature type="chain" id="PRO_5005184215" description="Xaa-Pro dipeptidyl-peptidase-like domain-containing protein" evidence="2">
    <location>
        <begin position="23"/>
        <end position="612"/>
    </location>
</feature>
<dbReference type="Proteomes" id="UP000035268">
    <property type="component" value="Chromosome"/>
</dbReference>
<dbReference type="SUPFAM" id="SSF53474">
    <property type="entry name" value="alpha/beta-Hydrolases"/>
    <property type="match status" value="1"/>
</dbReference>
<dbReference type="AlphaFoldDB" id="A0A0G3EGD5"/>
<dbReference type="KEGG" id="vbl:L21SP4_01224"/>
<dbReference type="EMBL" id="CP010904">
    <property type="protein sequence ID" value="AKJ64472.1"/>
    <property type="molecule type" value="Genomic_DNA"/>
</dbReference>
<dbReference type="PANTHER" id="PTHR22946">
    <property type="entry name" value="DIENELACTONE HYDROLASE DOMAIN-CONTAINING PROTEIN-RELATED"/>
    <property type="match status" value="1"/>
</dbReference>
<dbReference type="PANTHER" id="PTHR22946:SF9">
    <property type="entry name" value="POLYKETIDE TRANSFERASE AF380"/>
    <property type="match status" value="1"/>
</dbReference>
<dbReference type="STRING" id="1307763.L21SP4_01224"/>
<evidence type="ECO:0000313" key="5">
    <source>
        <dbReference type="Proteomes" id="UP000035268"/>
    </source>
</evidence>
<dbReference type="GO" id="GO:0052689">
    <property type="term" value="F:carboxylic ester hydrolase activity"/>
    <property type="evidence" value="ECO:0007669"/>
    <property type="project" value="UniProtKB-ARBA"/>
</dbReference>
<evidence type="ECO:0000259" key="3">
    <source>
        <dbReference type="Pfam" id="PF02129"/>
    </source>
</evidence>
<evidence type="ECO:0000313" key="4">
    <source>
        <dbReference type="EMBL" id="AKJ64472.1"/>
    </source>
</evidence>
<sequence precursor="true">MRSIRVGACFSLGVLIAGTAWAAALPPPVDVTTWDLESWRAWPHEIEILSTRIAPLQFAGGNDWVHVGDSWVAASEANEEDTASATALSYDLEITDFYVTGGGNENGPNRIFCASAVPQNGEGPFPVLFVFHGGGGHASGALALGIARMNPGFAAVAVDYNGQFRPVDAPVTQWVTQTEETRERRHDLDPNPLNFPMYHNVQATRRVLDWTEAQPWSDGEHFGAVGISYGGWVSFFLAGVDERITSVLTHVSAAGTKGMRGRSCQALDWPPEEQVSIWQEHADPIVYAPRHDVPVFMKLAANDRFFWLDGAANHRDRFPHKGQWALIPNSDHGNGGPDFPDPSGLWHQAVYFGGTPFPSYGTISWARDGRDVRVPIQAERPLKSVHLAWSVGDPVSPARYWRWIEAEEKGGVWSAPLPEGHERFEGHIYFTAIDIDGRIVSSDLVRKPGSALEEAMTWERGALWDMAMGPAAWRSDLSFDKSTIQSAGEGRVRFVPLKAGRRAVLLTNSFIVPEKARTPHRGIRIELSGNGESYATRVVLARDYMSLDQQLYAAEVEVPKESDVIDLTWDQFEPYGGGTSEPHPGSINGLVLDTESLPEGGLTVGPIGWMDE</sequence>
<name>A0A0G3EGD5_9BACT</name>
<feature type="signal peptide" evidence="2">
    <location>
        <begin position="1"/>
        <end position="22"/>
    </location>
</feature>
<dbReference type="OrthoDB" id="8950502at2"/>
<gene>
    <name evidence="4" type="ORF">L21SP4_01224</name>
</gene>
<dbReference type="InterPro" id="IPR029058">
    <property type="entry name" value="AB_hydrolase_fold"/>
</dbReference>
<protein>
    <recommendedName>
        <fullName evidence="3">Xaa-Pro dipeptidyl-peptidase-like domain-containing protein</fullName>
    </recommendedName>
</protein>
<keyword evidence="1" id="KW-0378">Hydrolase</keyword>
<proteinExistence type="predicted"/>
<dbReference type="InterPro" id="IPR000383">
    <property type="entry name" value="Xaa-Pro-like_dom"/>
</dbReference>
<accession>A0A0G3EGD5</accession>
<feature type="domain" description="Xaa-Pro dipeptidyl-peptidase-like" evidence="3">
    <location>
        <begin position="197"/>
        <end position="239"/>
    </location>
</feature>
<dbReference type="Gene3D" id="3.40.50.1820">
    <property type="entry name" value="alpha/beta hydrolase"/>
    <property type="match status" value="1"/>
</dbReference>
<organism evidence="4 5">
    <name type="scientific">Kiritimatiella glycovorans</name>
    <dbReference type="NCBI Taxonomy" id="1307763"/>
    <lineage>
        <taxon>Bacteria</taxon>
        <taxon>Pseudomonadati</taxon>
        <taxon>Kiritimatiellota</taxon>
        <taxon>Kiritimatiellia</taxon>
        <taxon>Kiritimatiellales</taxon>
        <taxon>Kiritimatiellaceae</taxon>
        <taxon>Kiritimatiella</taxon>
    </lineage>
</organism>